<dbReference type="SUPFAM" id="SSF55874">
    <property type="entry name" value="ATPase domain of HSP90 chaperone/DNA topoisomerase II/histidine kinase"/>
    <property type="match status" value="1"/>
</dbReference>
<evidence type="ECO:0000256" key="5">
    <source>
        <dbReference type="ARBA" id="ARBA00022777"/>
    </source>
</evidence>
<keyword evidence="4" id="KW-0808">Transferase</keyword>
<dbReference type="SUPFAM" id="SSF47384">
    <property type="entry name" value="Homodimeric domain of signal transducing histidine kinase"/>
    <property type="match status" value="1"/>
</dbReference>
<feature type="transmembrane region" description="Helical" evidence="7">
    <location>
        <begin position="200"/>
        <end position="222"/>
    </location>
</feature>
<protein>
    <recommendedName>
        <fullName evidence="2">histidine kinase</fullName>
        <ecNumber evidence="2">2.7.13.3</ecNumber>
    </recommendedName>
</protein>
<keyword evidence="7" id="KW-0472">Membrane</keyword>
<evidence type="ECO:0000256" key="7">
    <source>
        <dbReference type="SAM" id="Phobius"/>
    </source>
</evidence>
<feature type="transmembrane region" description="Helical" evidence="7">
    <location>
        <begin position="6"/>
        <end position="28"/>
    </location>
</feature>
<dbReference type="RefSeq" id="WP_090602030.1">
    <property type="nucleotide sequence ID" value="NZ_FNZR01000001.1"/>
</dbReference>
<keyword evidence="10" id="KW-1185">Reference proteome</keyword>
<dbReference type="PROSITE" id="PS50109">
    <property type="entry name" value="HIS_KIN"/>
    <property type="match status" value="1"/>
</dbReference>
<dbReference type="CDD" id="cd00075">
    <property type="entry name" value="HATPase"/>
    <property type="match status" value="1"/>
</dbReference>
<evidence type="ECO:0000256" key="1">
    <source>
        <dbReference type="ARBA" id="ARBA00000085"/>
    </source>
</evidence>
<dbReference type="STRING" id="332977.SAMN05421740_101172"/>
<sequence length="460" mass="52606">MKLGRWQVRLSIVITLLIIIIGQGIWVYNMDRAYRSQVEISINKSIETSILREASSRHEQKGGYIAYVPLTDAKDTARYITKTLQSQDTSFQVTLDRYDPNSEKKLIQFLLRDILPVNVVSLDSIFREELQSNALPLTETAVEYIDLKTNKVLDHSYKGKRNIEMISTELIPIDIFNTIGIKAYAQIPALLILQRMTFQLILSAILISICVFLLFIVIRTFFWRERIELMRQDSVNAMTHEFKRPISSAVAQAALIPYYLQKEQTEKVKRYADNVLLELNKLTAYTERVQKLSNNSGERIPLNRENIEIGDFFEAIISKYRGAEEKQVDVTLLLTTTQKYIEADRIHFSNIIENLIENAIKYSAEAVSIVITVSESKHADKLKISINDNGLGIPDADIAHIFDRFYRSPNKVIQQRVGFGLGLTYVKAIVVAHNGEIKVESKFGIGTEFTLYFPVKNNAQ</sequence>
<accession>A0A1H7F2Y5</accession>
<dbReference type="SMART" id="SM00387">
    <property type="entry name" value="HATPase_c"/>
    <property type="match status" value="1"/>
</dbReference>
<evidence type="ECO:0000256" key="3">
    <source>
        <dbReference type="ARBA" id="ARBA00022553"/>
    </source>
</evidence>
<dbReference type="InterPro" id="IPR036890">
    <property type="entry name" value="HATPase_C_sf"/>
</dbReference>
<dbReference type="Gene3D" id="3.30.565.10">
    <property type="entry name" value="Histidine kinase-like ATPase, C-terminal domain"/>
    <property type="match status" value="1"/>
</dbReference>
<keyword evidence="5 9" id="KW-0418">Kinase</keyword>
<evidence type="ECO:0000259" key="8">
    <source>
        <dbReference type="PROSITE" id="PS50109"/>
    </source>
</evidence>
<dbReference type="FunFam" id="3.30.565.10:FF:000006">
    <property type="entry name" value="Sensor histidine kinase WalK"/>
    <property type="match status" value="1"/>
</dbReference>
<name>A0A1H7F2Y5_9SPHI</name>
<feature type="domain" description="Histidine kinase" evidence="8">
    <location>
        <begin position="237"/>
        <end position="457"/>
    </location>
</feature>
<dbReference type="InterPro" id="IPR036097">
    <property type="entry name" value="HisK_dim/P_sf"/>
</dbReference>
<keyword evidence="7" id="KW-0812">Transmembrane</keyword>
<dbReference type="PANTHER" id="PTHR45453:SF1">
    <property type="entry name" value="PHOSPHATE REGULON SENSOR PROTEIN PHOR"/>
    <property type="match status" value="1"/>
</dbReference>
<evidence type="ECO:0000313" key="10">
    <source>
        <dbReference type="Proteomes" id="UP000198916"/>
    </source>
</evidence>
<dbReference type="OrthoDB" id="921707at2"/>
<dbReference type="AlphaFoldDB" id="A0A1H7F2Y5"/>
<organism evidence="9 10">
    <name type="scientific">Parapedobacter koreensis</name>
    <dbReference type="NCBI Taxonomy" id="332977"/>
    <lineage>
        <taxon>Bacteria</taxon>
        <taxon>Pseudomonadati</taxon>
        <taxon>Bacteroidota</taxon>
        <taxon>Sphingobacteriia</taxon>
        <taxon>Sphingobacteriales</taxon>
        <taxon>Sphingobacteriaceae</taxon>
        <taxon>Parapedobacter</taxon>
    </lineage>
</organism>
<keyword evidence="3" id="KW-0597">Phosphoprotein</keyword>
<dbReference type="GO" id="GO:0016036">
    <property type="term" value="P:cellular response to phosphate starvation"/>
    <property type="evidence" value="ECO:0007669"/>
    <property type="project" value="TreeGrafter"/>
</dbReference>
<reference evidence="10" key="1">
    <citation type="submission" date="2016-10" db="EMBL/GenBank/DDBJ databases">
        <authorList>
            <person name="Varghese N."/>
            <person name="Submissions S."/>
        </authorList>
    </citation>
    <scope>NUCLEOTIDE SEQUENCE [LARGE SCALE GENOMIC DNA]</scope>
    <source>
        <strain evidence="10">Jip14</strain>
    </source>
</reference>
<comment type="catalytic activity">
    <reaction evidence="1">
        <text>ATP + protein L-histidine = ADP + protein N-phospho-L-histidine.</text>
        <dbReference type="EC" id="2.7.13.3"/>
    </reaction>
</comment>
<dbReference type="GO" id="GO:0000155">
    <property type="term" value="F:phosphorelay sensor kinase activity"/>
    <property type="evidence" value="ECO:0007669"/>
    <property type="project" value="InterPro"/>
</dbReference>
<gene>
    <name evidence="9" type="ORF">SAMN05421740_101172</name>
</gene>
<evidence type="ECO:0000256" key="2">
    <source>
        <dbReference type="ARBA" id="ARBA00012438"/>
    </source>
</evidence>
<dbReference type="GO" id="GO:0005886">
    <property type="term" value="C:plasma membrane"/>
    <property type="evidence" value="ECO:0007669"/>
    <property type="project" value="TreeGrafter"/>
</dbReference>
<dbReference type="InterPro" id="IPR050351">
    <property type="entry name" value="BphY/WalK/GraS-like"/>
</dbReference>
<dbReference type="InterPro" id="IPR003594">
    <property type="entry name" value="HATPase_dom"/>
</dbReference>
<keyword evidence="6" id="KW-0902">Two-component regulatory system</keyword>
<dbReference type="Proteomes" id="UP000198916">
    <property type="component" value="Unassembled WGS sequence"/>
</dbReference>
<dbReference type="EMBL" id="FNZR01000001">
    <property type="protein sequence ID" value="SEK19727.1"/>
    <property type="molecule type" value="Genomic_DNA"/>
</dbReference>
<dbReference type="EC" id="2.7.13.3" evidence="2"/>
<evidence type="ECO:0000313" key="9">
    <source>
        <dbReference type="EMBL" id="SEK19727.1"/>
    </source>
</evidence>
<keyword evidence="7" id="KW-1133">Transmembrane helix</keyword>
<dbReference type="Pfam" id="PF02518">
    <property type="entry name" value="HATPase_c"/>
    <property type="match status" value="1"/>
</dbReference>
<dbReference type="PRINTS" id="PR00344">
    <property type="entry name" value="BCTRLSENSOR"/>
</dbReference>
<dbReference type="InterPro" id="IPR005467">
    <property type="entry name" value="His_kinase_dom"/>
</dbReference>
<evidence type="ECO:0000256" key="6">
    <source>
        <dbReference type="ARBA" id="ARBA00023012"/>
    </source>
</evidence>
<evidence type="ECO:0000256" key="4">
    <source>
        <dbReference type="ARBA" id="ARBA00022679"/>
    </source>
</evidence>
<dbReference type="GO" id="GO:0004721">
    <property type="term" value="F:phosphoprotein phosphatase activity"/>
    <property type="evidence" value="ECO:0007669"/>
    <property type="project" value="TreeGrafter"/>
</dbReference>
<proteinExistence type="predicted"/>
<dbReference type="PANTHER" id="PTHR45453">
    <property type="entry name" value="PHOSPHATE REGULON SENSOR PROTEIN PHOR"/>
    <property type="match status" value="1"/>
</dbReference>
<dbReference type="InterPro" id="IPR004358">
    <property type="entry name" value="Sig_transdc_His_kin-like_C"/>
</dbReference>